<protein>
    <recommendedName>
        <fullName evidence="5">Inosine/uridine-preferring nucleoside hydrolase domain-containing protein</fullName>
    </recommendedName>
</protein>
<sequence>MAPQQRIIIDTDPGVDDVLALLLALSATPEEFEVLLISVTYGNVELDSCLKNVVALFHVLEKEKEWRKSKGLPQGFTTAETFKPIVAVGTSHPLAEEILMADFFHGRDGLGGVHSSHPHLSPSDAWKSLFTAAPPGSTDSEVEKANELGTPSTTFTASKAPAYQEILRLLRENEPDTITIIAVGPLTNLAIAAAEDPETFLRVKEVVVMGGTINYPGNITPLSEFNTYADASATARVFALTSPSPSSTMPPALPEAKTALAPYPKNLSKQLKLSLFPLDITERHLLPKSLFDAKVEPLVAAGSPLAEWVTVFMNTTYKKINSLTQGFADPGLSLHDPLTVWYMLTQSNPAWKAAPGAPEDIRVETAGQWTRGMHIVDRRNRRKLGGPKPDDASAQAQVDPSMQGDDGEGNLVNDEYGWLNVWKGNRINRIAESPGDLEFAPYLLNRIFG</sequence>
<comment type="similarity">
    <text evidence="1">Belongs to the IUNH family.</text>
</comment>
<dbReference type="RefSeq" id="XP_024326139.1">
    <property type="nucleotide sequence ID" value="XM_024466395.1"/>
</dbReference>
<evidence type="ECO:0000259" key="5">
    <source>
        <dbReference type="Pfam" id="PF01156"/>
    </source>
</evidence>
<organism evidence="6">
    <name type="scientific">Pseudogymnoascus destructans</name>
    <dbReference type="NCBI Taxonomy" id="655981"/>
    <lineage>
        <taxon>Eukaryota</taxon>
        <taxon>Fungi</taxon>
        <taxon>Dikarya</taxon>
        <taxon>Ascomycota</taxon>
        <taxon>Pezizomycotina</taxon>
        <taxon>Leotiomycetes</taxon>
        <taxon>Thelebolales</taxon>
        <taxon>Thelebolaceae</taxon>
        <taxon>Pseudogymnoascus</taxon>
    </lineage>
</organism>
<proteinExistence type="inferred from homology"/>
<accession>A0A177AFH2</accession>
<evidence type="ECO:0000256" key="1">
    <source>
        <dbReference type="ARBA" id="ARBA00009176"/>
    </source>
</evidence>
<dbReference type="GeneID" id="36285818"/>
<dbReference type="InterPro" id="IPR001910">
    <property type="entry name" value="Inosine/uridine_hydrolase_dom"/>
</dbReference>
<dbReference type="PANTHER" id="PTHR12304:SF56">
    <property type="entry name" value="HYDROLASE, PUTATIVE (AFU_ORTHOLOGUE AFUA_1G11790)-RELATED"/>
    <property type="match status" value="1"/>
</dbReference>
<evidence type="ECO:0000256" key="4">
    <source>
        <dbReference type="SAM" id="MobiDB-lite"/>
    </source>
</evidence>
<dbReference type="Proteomes" id="UP000077154">
    <property type="component" value="Unassembled WGS sequence"/>
</dbReference>
<dbReference type="GO" id="GO:0006152">
    <property type="term" value="P:purine nucleoside catabolic process"/>
    <property type="evidence" value="ECO:0007669"/>
    <property type="project" value="TreeGrafter"/>
</dbReference>
<dbReference type="InterPro" id="IPR023186">
    <property type="entry name" value="IUNH"/>
</dbReference>
<dbReference type="InterPro" id="IPR036452">
    <property type="entry name" value="Ribo_hydro-like"/>
</dbReference>
<dbReference type="VEuPathDB" id="FungiDB:GMDG_03910"/>
<dbReference type="OrthoDB" id="5783963at2759"/>
<keyword evidence="3" id="KW-0326">Glycosidase</keyword>
<reference evidence="6" key="1">
    <citation type="submission" date="2016-03" db="EMBL/GenBank/DDBJ databases">
        <title>Updated assembly of Pseudogymnoascus destructans, the fungus causing white-nose syndrome of bats.</title>
        <authorList>
            <person name="Palmer J.M."/>
            <person name="Drees K.P."/>
            <person name="Foster J.T."/>
            <person name="Lindner D.L."/>
        </authorList>
    </citation>
    <scope>NUCLEOTIDE SEQUENCE [LARGE SCALE GENOMIC DNA]</scope>
    <source>
        <strain evidence="6">20631-21</strain>
    </source>
</reference>
<dbReference type="Gene3D" id="3.90.245.10">
    <property type="entry name" value="Ribonucleoside hydrolase-like"/>
    <property type="match status" value="1"/>
</dbReference>
<dbReference type="PANTHER" id="PTHR12304">
    <property type="entry name" value="INOSINE-URIDINE PREFERRING NUCLEOSIDE HYDROLASE"/>
    <property type="match status" value="1"/>
</dbReference>
<feature type="domain" description="Inosine/uridine-preferring nucleoside hydrolase" evidence="5">
    <location>
        <begin position="7"/>
        <end position="386"/>
    </location>
</feature>
<gene>
    <name evidence="6" type="ORF">VC83_02739</name>
</gene>
<feature type="region of interest" description="Disordered" evidence="4">
    <location>
        <begin position="377"/>
        <end position="409"/>
    </location>
</feature>
<dbReference type="AlphaFoldDB" id="A0A177AFH2"/>
<dbReference type="EMBL" id="KV441390">
    <property type="protein sequence ID" value="OAF60858.1"/>
    <property type="molecule type" value="Genomic_DNA"/>
</dbReference>
<name>A0A177AFH2_9PEZI</name>
<dbReference type="GO" id="GO:0008477">
    <property type="term" value="F:purine nucleosidase activity"/>
    <property type="evidence" value="ECO:0007669"/>
    <property type="project" value="TreeGrafter"/>
</dbReference>
<evidence type="ECO:0000313" key="6">
    <source>
        <dbReference type="EMBL" id="OAF60858.1"/>
    </source>
</evidence>
<dbReference type="SUPFAM" id="SSF53590">
    <property type="entry name" value="Nucleoside hydrolase"/>
    <property type="match status" value="1"/>
</dbReference>
<evidence type="ECO:0000256" key="3">
    <source>
        <dbReference type="ARBA" id="ARBA00023295"/>
    </source>
</evidence>
<dbReference type="eggNOG" id="KOG2938">
    <property type="taxonomic scope" value="Eukaryota"/>
</dbReference>
<dbReference type="GO" id="GO:0005829">
    <property type="term" value="C:cytosol"/>
    <property type="evidence" value="ECO:0007669"/>
    <property type="project" value="TreeGrafter"/>
</dbReference>
<dbReference type="Pfam" id="PF01156">
    <property type="entry name" value="IU_nuc_hydro"/>
    <property type="match status" value="1"/>
</dbReference>
<keyword evidence="2" id="KW-0378">Hydrolase</keyword>
<evidence type="ECO:0000256" key="2">
    <source>
        <dbReference type="ARBA" id="ARBA00022801"/>
    </source>
</evidence>